<protein>
    <submittedName>
        <fullName evidence="1">Uncharacterized protein</fullName>
    </submittedName>
</protein>
<dbReference type="AlphaFoldDB" id="A0A6I4VYK5"/>
<dbReference type="Proteomes" id="UP000430692">
    <property type="component" value="Unassembled WGS sequence"/>
</dbReference>
<evidence type="ECO:0000313" key="2">
    <source>
        <dbReference type="Proteomes" id="UP000430692"/>
    </source>
</evidence>
<accession>A0A6I4VYK5</accession>
<gene>
    <name evidence="1" type="ORF">GSM42_14255</name>
</gene>
<proteinExistence type="predicted"/>
<organism evidence="1 2">
    <name type="scientific">Shimazuella alba</name>
    <dbReference type="NCBI Taxonomy" id="2690964"/>
    <lineage>
        <taxon>Bacteria</taxon>
        <taxon>Bacillati</taxon>
        <taxon>Bacillota</taxon>
        <taxon>Bacilli</taxon>
        <taxon>Bacillales</taxon>
        <taxon>Thermoactinomycetaceae</taxon>
        <taxon>Shimazuella</taxon>
    </lineage>
</organism>
<name>A0A6I4VYK5_9BACL</name>
<dbReference type="EMBL" id="WUUL01000010">
    <property type="protein sequence ID" value="MXQ54856.1"/>
    <property type="molecule type" value="Genomic_DNA"/>
</dbReference>
<evidence type="ECO:0000313" key="1">
    <source>
        <dbReference type="EMBL" id="MXQ54856.1"/>
    </source>
</evidence>
<sequence length="90" mass="10255">MKIKAGSELTFYNATITIDGKTSDRHKELVVKLEGEGETPNLTYNFINVMWKDLGRILLFISHGEVNGQEVSNKRVVISTRKRPKLIIPR</sequence>
<reference evidence="1 2" key="1">
    <citation type="submission" date="2019-12" db="EMBL/GenBank/DDBJ databases">
        <title>Whole-genome analyses of novel actinobacteria.</title>
        <authorList>
            <person name="Sahin N."/>
            <person name="Saygin H."/>
        </authorList>
    </citation>
    <scope>NUCLEOTIDE SEQUENCE [LARGE SCALE GENOMIC DNA]</scope>
    <source>
        <strain evidence="1 2">KC615</strain>
    </source>
</reference>
<keyword evidence="2" id="KW-1185">Reference proteome</keyword>
<dbReference type="RefSeq" id="WP_160802211.1">
    <property type="nucleotide sequence ID" value="NZ_WUUL01000010.1"/>
</dbReference>
<comment type="caution">
    <text evidence="1">The sequence shown here is derived from an EMBL/GenBank/DDBJ whole genome shotgun (WGS) entry which is preliminary data.</text>
</comment>